<dbReference type="PROSITE" id="PS50878">
    <property type="entry name" value="RT_POL"/>
    <property type="match status" value="1"/>
</dbReference>
<dbReference type="CDD" id="cd01650">
    <property type="entry name" value="RT_nLTR_like"/>
    <property type="match status" value="1"/>
</dbReference>
<reference evidence="2" key="2">
    <citation type="submission" date="2025-09" db="UniProtKB">
        <authorList>
            <consortium name="Ensembl"/>
        </authorList>
    </citation>
    <scope>IDENTIFICATION</scope>
</reference>
<accession>A0A3Q2X2I3</accession>
<dbReference type="InterPro" id="IPR026960">
    <property type="entry name" value="RVT-Znf"/>
</dbReference>
<dbReference type="OMA" id="MSHIVEM"/>
<dbReference type="PANTHER" id="PTHR31635:SF196">
    <property type="entry name" value="REVERSE TRANSCRIPTASE DOMAIN-CONTAINING PROTEIN-RELATED"/>
    <property type="match status" value="1"/>
</dbReference>
<dbReference type="Proteomes" id="UP000264840">
    <property type="component" value="Unplaced"/>
</dbReference>
<dbReference type="SUPFAM" id="SSF56672">
    <property type="entry name" value="DNA/RNA polymerases"/>
    <property type="match status" value="1"/>
</dbReference>
<protein>
    <recommendedName>
        <fullName evidence="1">Reverse transcriptase domain-containing protein</fullName>
    </recommendedName>
</protein>
<evidence type="ECO:0000313" key="3">
    <source>
        <dbReference type="Proteomes" id="UP000264840"/>
    </source>
</evidence>
<reference evidence="2" key="1">
    <citation type="submission" date="2025-08" db="UniProtKB">
        <authorList>
            <consortium name="Ensembl"/>
        </authorList>
    </citation>
    <scope>IDENTIFICATION</scope>
</reference>
<organism evidence="2 3">
    <name type="scientific">Haplochromis burtoni</name>
    <name type="common">Burton's mouthbrooder</name>
    <name type="synonym">Chromis burtoni</name>
    <dbReference type="NCBI Taxonomy" id="8153"/>
    <lineage>
        <taxon>Eukaryota</taxon>
        <taxon>Metazoa</taxon>
        <taxon>Chordata</taxon>
        <taxon>Craniata</taxon>
        <taxon>Vertebrata</taxon>
        <taxon>Euteleostomi</taxon>
        <taxon>Actinopterygii</taxon>
        <taxon>Neopterygii</taxon>
        <taxon>Teleostei</taxon>
        <taxon>Neoteleostei</taxon>
        <taxon>Acanthomorphata</taxon>
        <taxon>Ovalentaria</taxon>
        <taxon>Cichlomorphae</taxon>
        <taxon>Cichliformes</taxon>
        <taxon>Cichlidae</taxon>
        <taxon>African cichlids</taxon>
        <taxon>Pseudocrenilabrinae</taxon>
        <taxon>Haplochromini</taxon>
        <taxon>Haplochromis</taxon>
    </lineage>
</organism>
<evidence type="ECO:0000313" key="2">
    <source>
        <dbReference type="Ensembl" id="ENSHBUP00000033759.1"/>
    </source>
</evidence>
<proteinExistence type="predicted"/>
<dbReference type="Pfam" id="PF13966">
    <property type="entry name" value="zf-RVT"/>
    <property type="match status" value="1"/>
</dbReference>
<sequence length="755" mass="87455">MKIRDKRGVIMKLEKDGIVIRGKENMLKMVKEYYGELFKKENLDEGKGEFFIRSLKRRLPEDERGKLGGELTVEEAYNVIKAMKANKVPGIDGLTKEFYVAFWDMVGIHLLGVFKEIMEGEEMSDSMKTGVVSILFKKGNPNHLDNYRPLTMLCVDYKILSKILANRLAGVMSHIVEMDQTCGVQGRQITWNLHLHRDVLTYVKERNIAAICVSLDQQKAFDRVDHAFLWKVMDGMGLGGVFTKWVKILYKGINSKIKINGYLTDKVQQTRGLRQGCPLSVVLFVLYAEPLACAIRESLVVKGITLPRGESLKISQYADDTILYLADDESLRGVIEILNDYEKATGSKINKEKTMYKYLGKWEGRKDNICDFMLCEGPMDILGISFGNKEGDALCNWKKKMTAVNRNLGLWKIRKLSISGKELVTKAEVLPKLLHLAYVFPMPQKYRAQLMRGIFKFIWGGYEYVKRVQMYQEIADGGKGVPNVPLKLDAIFYANVCTLLKKTYVHKCQILLWFWLSIPYRFLIGWDNKGPKAETRPEYFQRMVKWGRRHTECKEVDTIVNHKLLYKKLVQKSNVNLVMVSSEVWERAQDKSFKNGLKDFNWLHLHRRLPVRVIMHAHNLGKQKVCPRENCKEDETIEHVLWGCEYAKNVWDGVKGSYKCLEKVTYDEITSFGVKGVGKEQYKVLCMLLSIVKLKLWKARQGFITGVYKWGEIGTVKAIEKEFEGIYWHELEKWGSDTIKDRWKAFFLNPPKRRW</sequence>
<dbReference type="PANTHER" id="PTHR31635">
    <property type="entry name" value="REVERSE TRANSCRIPTASE DOMAIN-CONTAINING PROTEIN-RELATED"/>
    <property type="match status" value="1"/>
</dbReference>
<feature type="domain" description="Reverse transcriptase" evidence="1">
    <location>
        <begin position="116"/>
        <end position="386"/>
    </location>
</feature>
<dbReference type="AlphaFoldDB" id="A0A3Q2X2I3"/>
<dbReference type="Pfam" id="PF00078">
    <property type="entry name" value="RVT_1"/>
    <property type="match status" value="1"/>
</dbReference>
<dbReference type="Ensembl" id="ENSHBUT00000027887.1">
    <property type="protein sequence ID" value="ENSHBUP00000033759.1"/>
    <property type="gene ID" value="ENSHBUG00000020853.1"/>
</dbReference>
<dbReference type="InterPro" id="IPR000477">
    <property type="entry name" value="RT_dom"/>
</dbReference>
<dbReference type="InterPro" id="IPR043502">
    <property type="entry name" value="DNA/RNA_pol_sf"/>
</dbReference>
<dbReference type="GeneTree" id="ENSGT00940000163630"/>
<keyword evidence="3" id="KW-1185">Reference proteome</keyword>
<evidence type="ECO:0000259" key="1">
    <source>
        <dbReference type="PROSITE" id="PS50878"/>
    </source>
</evidence>
<name>A0A3Q2X2I3_HAPBU</name>
<dbReference type="STRING" id="8153.ENSHBUP00000033759"/>